<evidence type="ECO:0000313" key="3">
    <source>
        <dbReference type="EMBL" id="CAL4763859.1"/>
    </source>
</evidence>
<evidence type="ECO:0000256" key="1">
    <source>
        <dbReference type="SAM" id="MobiDB-lite"/>
    </source>
</evidence>
<gene>
    <name evidence="2" type="ORF">C1SCF055_LOCUS4756</name>
</gene>
<evidence type="ECO:0000313" key="2">
    <source>
        <dbReference type="EMBL" id="CAI3976547.1"/>
    </source>
</evidence>
<dbReference type="EMBL" id="CAMXCT020000278">
    <property type="protein sequence ID" value="CAL1129922.1"/>
    <property type="molecule type" value="Genomic_DNA"/>
</dbReference>
<sequence>MAAPEQLALEEALKKGSSDLKFTLTRNEVSDELQAAFYRNGVTTIPKVSSFFRSEDDLVTVLKESFNTDSDHSLADRSQVASVICAWRETQTRQKRQIEVEAEMDTREWTKPIPTGDYINMRNAYMKVHGKIEDKVTPSKEYLEKKLQELENGEFRAETMAEVVSKDEVDPDVMIPIFDSKGSLSVKRGSTTIPLPTGPEQLRRRLTVMLNAILMLALKHTNREEIQDVYFALEVMVLTVALPLGGENQELGEDDYGFEKSLPSVACSISPVPSILDDPDIHEEAVEPDTEQLKSKRTFQESGISSEVERKKKDRIAQQVLDATLILSRNEKMLQAVQVGIPKIDLVSDIFRLPMLGRLAHIENAMHDETLNRQATTGLSGPLPFTKRRLLTAKLAKSDDELLTSALRKLRNLVLYWPEDSKLGRALLTSAGAVVGEDVLQQSLKDCFAGKAVATLVKRAADFTRFAEWMIQSGRGRPLKPMEADLYGYISMLRASGAGATAGESFLSAWRFMVHTVGAGQAVNNDLISGRVLGAAKDLVSKKRALHQAPPLTADMVWKLEGLMAAPISQRFKAILGFLLFCLYSCCRFGDGTRAHEPTLSQFQHIILVETACSEYKTATGERRAVLLPLVALGSGLSGSGWALSWMAARRDSGLRGKTFLMPADAENSDHWLDRRMTTAEGSYWLKDLLVLSGLKEPEAAGFSTHSLKATLLSWAAKSATFDLQERLILGHHLDEETKMAVTYSRDAIAATMVKVYRMLETVRQGIFDPDASRAERIAMATGLSHLATHLPEKNEMELDLEERLCKEIERADQCDTDVEEDRAEIQPVRIPEVDQGGMALFENPEDLGAIKSGEHRGKRPASMWQWNEFQRLLERQDVETVALYQQDFGTEYLKPTRLMLANFKYHHDSFCKGGPFFDEQGFYAGPLESRDATRQLVGNIGSSFATTGTEQWPSDMCKWIADTILRQFTEKQIKDSVIADDGAGGTNSDTLPYPILKPDGHKLYGGTGSPRQCQQPGKERQFHDGAGLSSMGRWDANKRIWSETPFWKELRKETLEMILKHIGDERTLNRACFEMAVRGEEGCAIVSDEELKAKIRALWIRLLEKHGSKQEGLETRAEGQPFYLRLMKELLAFADDVDREFLLEGEVGFPVGVLAPLPRTPHVYEEQTSWRLEEEPLMREEVWRSNYQSVDLHTDFVYSHFEEECKEGLMEKLTLEQAKEKYGDKIAISSLAVLVEENHQGKRRIIHDATHGTLVNNRIRCRDKVRSPSAREKQYLLALFKGQNSSVCSLVGDISKAHRRFLHAPCERGLLACKVKEDDNFIYVNKVGTFGVACASYWWSRISGAGVRLIHELLGRDMAIDILIFADDIEAIAANAGGRFEEGGQLQEPPPLAGSYNAEQSLLFYTDAKATEHGAWIGGYKQDADGNVLEWFSEEIPHSCAEWMTLKKDPKRVIATLELLASLVAVKLWMPQSKEHTKATCYLKGMTDNLGNTFAVSKWMSTKFPLTVFVMELSETLRRGNCLLSLDWVRRDNNQLADDLTNQVFDKFEMKLRVRWKPETQEWHILNQFLEHSKGFHNEMKKRKAEVLPPVAQVKKTRKKLSPW</sequence>
<keyword evidence="4" id="KW-1185">Reference proteome</keyword>
<evidence type="ECO:0000313" key="4">
    <source>
        <dbReference type="Proteomes" id="UP001152797"/>
    </source>
</evidence>
<comment type="caution">
    <text evidence="2">The sequence shown here is derived from an EMBL/GenBank/DDBJ whole genome shotgun (WGS) entry which is preliminary data.</text>
</comment>
<organism evidence="2">
    <name type="scientific">Cladocopium goreaui</name>
    <dbReference type="NCBI Taxonomy" id="2562237"/>
    <lineage>
        <taxon>Eukaryota</taxon>
        <taxon>Sar</taxon>
        <taxon>Alveolata</taxon>
        <taxon>Dinophyceae</taxon>
        <taxon>Suessiales</taxon>
        <taxon>Symbiodiniaceae</taxon>
        <taxon>Cladocopium</taxon>
    </lineage>
</organism>
<accession>A0A9P1BND7</accession>
<protein>
    <submittedName>
        <fullName evidence="3">C3H1-type domain-containing protein</fullName>
    </submittedName>
</protein>
<feature type="region of interest" description="Disordered" evidence="1">
    <location>
        <begin position="1006"/>
        <end position="1029"/>
    </location>
</feature>
<name>A0A9P1BND7_9DINO</name>
<reference evidence="2" key="1">
    <citation type="submission" date="2022-10" db="EMBL/GenBank/DDBJ databases">
        <authorList>
            <person name="Chen Y."/>
            <person name="Dougan E. K."/>
            <person name="Chan C."/>
            <person name="Rhodes N."/>
            <person name="Thang M."/>
        </authorList>
    </citation>
    <scope>NUCLEOTIDE SEQUENCE</scope>
</reference>
<proteinExistence type="predicted"/>
<reference evidence="3 4" key="2">
    <citation type="submission" date="2024-05" db="EMBL/GenBank/DDBJ databases">
        <authorList>
            <person name="Chen Y."/>
            <person name="Shah S."/>
            <person name="Dougan E. K."/>
            <person name="Thang M."/>
            <person name="Chan C."/>
        </authorList>
    </citation>
    <scope>NUCLEOTIDE SEQUENCE [LARGE SCALE GENOMIC DNA]</scope>
</reference>
<dbReference type="EMBL" id="CAMXCT010000278">
    <property type="protein sequence ID" value="CAI3976547.1"/>
    <property type="molecule type" value="Genomic_DNA"/>
</dbReference>
<dbReference type="Proteomes" id="UP001152797">
    <property type="component" value="Unassembled WGS sequence"/>
</dbReference>
<dbReference type="EMBL" id="CAMXCT030000278">
    <property type="protein sequence ID" value="CAL4763859.1"/>
    <property type="molecule type" value="Genomic_DNA"/>
</dbReference>